<proteinExistence type="predicted"/>
<evidence type="ECO:0000313" key="2">
    <source>
        <dbReference type="EMBL" id="OQD79942.1"/>
    </source>
</evidence>
<gene>
    <name evidence="2" type="ORF">PENANT_c041G00826</name>
</gene>
<sequence>MAGMAGDIASTDEAPEHLTTKANTTDTAAGRVDKSASYAREKIAYQLQPGDTKATSRHISDTPDSIWQFREDNAREVPDHGVGVEKNQTMLQSAQETVAKALGGGSRGAD</sequence>
<dbReference type="Proteomes" id="UP000191672">
    <property type="component" value="Unassembled WGS sequence"/>
</dbReference>
<evidence type="ECO:0000256" key="1">
    <source>
        <dbReference type="SAM" id="MobiDB-lite"/>
    </source>
</evidence>
<dbReference type="OrthoDB" id="4526738at2759"/>
<name>A0A1V6PT96_9EURO</name>
<comment type="caution">
    <text evidence="2">The sequence shown here is derived from an EMBL/GenBank/DDBJ whole genome shotgun (WGS) entry which is preliminary data.</text>
</comment>
<feature type="region of interest" description="Disordered" evidence="1">
    <location>
        <begin position="1"/>
        <end position="37"/>
    </location>
</feature>
<evidence type="ECO:0000313" key="3">
    <source>
        <dbReference type="Proteomes" id="UP000191672"/>
    </source>
</evidence>
<reference evidence="3" key="1">
    <citation type="journal article" date="2017" name="Nat. Microbiol.">
        <title>Global analysis of biosynthetic gene clusters reveals vast potential of secondary metabolite production in Penicillium species.</title>
        <authorList>
            <person name="Nielsen J.C."/>
            <person name="Grijseels S."/>
            <person name="Prigent S."/>
            <person name="Ji B."/>
            <person name="Dainat J."/>
            <person name="Nielsen K.F."/>
            <person name="Frisvad J.C."/>
            <person name="Workman M."/>
            <person name="Nielsen J."/>
        </authorList>
    </citation>
    <scope>NUCLEOTIDE SEQUENCE [LARGE SCALE GENOMIC DNA]</scope>
    <source>
        <strain evidence="3">IBT 31811</strain>
    </source>
</reference>
<accession>A0A1V6PT96</accession>
<keyword evidence="3" id="KW-1185">Reference proteome</keyword>
<dbReference type="EMBL" id="MDYN01000041">
    <property type="protein sequence ID" value="OQD79942.1"/>
    <property type="molecule type" value="Genomic_DNA"/>
</dbReference>
<dbReference type="AlphaFoldDB" id="A0A1V6PT96"/>
<organism evidence="2 3">
    <name type="scientific">Penicillium antarcticum</name>
    <dbReference type="NCBI Taxonomy" id="416450"/>
    <lineage>
        <taxon>Eukaryota</taxon>
        <taxon>Fungi</taxon>
        <taxon>Dikarya</taxon>
        <taxon>Ascomycota</taxon>
        <taxon>Pezizomycotina</taxon>
        <taxon>Eurotiomycetes</taxon>
        <taxon>Eurotiomycetidae</taxon>
        <taxon>Eurotiales</taxon>
        <taxon>Aspergillaceae</taxon>
        <taxon>Penicillium</taxon>
    </lineage>
</organism>
<protein>
    <submittedName>
        <fullName evidence="2">Uncharacterized protein</fullName>
    </submittedName>
</protein>